<proteinExistence type="predicted"/>
<sequence>MYEIASLTNFATVDINGSCSSGSPNGRPNVICSAANSCKRVPSAAACALR</sequence>
<organism evidence="1">
    <name type="scientific">Siphoviridae sp. ctcK97</name>
    <dbReference type="NCBI Taxonomy" id="2825571"/>
    <lineage>
        <taxon>Viruses</taxon>
        <taxon>Duplodnaviria</taxon>
        <taxon>Heunggongvirae</taxon>
        <taxon>Uroviricota</taxon>
        <taxon>Caudoviricetes</taxon>
    </lineage>
</organism>
<reference evidence="1" key="1">
    <citation type="journal article" date="2021" name="Proc. Natl. Acad. Sci. U.S.A.">
        <title>A Catalog of Tens of Thousands of Viruses from Human Metagenomes Reveals Hidden Associations with Chronic Diseases.</title>
        <authorList>
            <person name="Tisza M.J."/>
            <person name="Buck C.B."/>
        </authorList>
    </citation>
    <scope>NUCLEOTIDE SEQUENCE</scope>
    <source>
        <strain evidence="1">CtcK97</strain>
    </source>
</reference>
<protein>
    <submittedName>
        <fullName evidence="1">Uncharacterized protein</fullName>
    </submittedName>
</protein>
<name>A0A8S5UAV2_9CAUD</name>
<evidence type="ECO:0000313" key="1">
    <source>
        <dbReference type="EMBL" id="DAF91609.1"/>
    </source>
</evidence>
<accession>A0A8S5UAV2</accession>
<dbReference type="EMBL" id="BK016058">
    <property type="protein sequence ID" value="DAF91609.1"/>
    <property type="molecule type" value="Genomic_DNA"/>
</dbReference>